<feature type="compositionally biased region" description="Polar residues" evidence="3">
    <location>
        <begin position="486"/>
        <end position="498"/>
    </location>
</feature>
<dbReference type="Gene3D" id="2.20.200.10">
    <property type="entry name" value="Outer membrane efflux proteins (OEP)"/>
    <property type="match status" value="1"/>
</dbReference>
<dbReference type="PANTHER" id="PTHR30203:SF33">
    <property type="entry name" value="BLR4455 PROTEIN"/>
    <property type="match status" value="1"/>
</dbReference>
<dbReference type="InterPro" id="IPR003423">
    <property type="entry name" value="OMP_efflux"/>
</dbReference>
<organism evidence="4 5">
    <name type="scientific">Dyella halodurans</name>
    <dbReference type="NCBI Taxonomy" id="1920171"/>
    <lineage>
        <taxon>Bacteria</taxon>
        <taxon>Pseudomonadati</taxon>
        <taxon>Pseudomonadota</taxon>
        <taxon>Gammaproteobacteria</taxon>
        <taxon>Lysobacterales</taxon>
        <taxon>Rhodanobacteraceae</taxon>
        <taxon>Dyella</taxon>
    </lineage>
</organism>
<keyword evidence="2" id="KW-0472">Membrane</keyword>
<keyword evidence="2" id="KW-0449">Lipoprotein</keyword>
<dbReference type="PANTHER" id="PTHR30203">
    <property type="entry name" value="OUTER MEMBRANE CATION EFFLUX PROTEIN"/>
    <property type="match status" value="1"/>
</dbReference>
<sequence>MTRMNPTLALALRRLLPLAAVAALPACSLAPIYQKPDLGPLPAAYAGQTQDGLWSPAQPADTASRGPWWSVYDNPELDRLERQLDATNPSLSVALARYDAARAVVGEVRSDLYPHLGVEASTLRNRQSDNRPLRGSNQPNEYSANTLGFGASYELDLWGRVRNEVAAGKADEAAAAGDLASVKLSLEAQLADQYVRLRGYDVQARILKDTLDAYRQGLDLTQRRFEGGVASGLDVSRAKTQLSDAMAQVSEVDAQRALTEHAIASLVGEPASKFSLPPSTTPMAVPAIPLGVPSLLLQRRPDIAASERRVFAANAEIGVARAAFFPRLSLSAVFGWQNTGMGSLLSAGNRYWALGPDLAMSLFDGGLRHAKVQAAQANLDAAAGQYRETVLGAFQQVEDNLTLLQELGKEAQEQDDAASSAHDSQTIATNRYREGAVNYLDVVSAQTATLQAERSAEQVRTRRLQASVDLIRALGGGWDRSDLPNGDTTMTASAASAR</sequence>
<gene>
    <name evidence="4" type="ORF">ACFO5W_15680</name>
</gene>
<keyword evidence="2" id="KW-0732">Signal</keyword>
<dbReference type="Proteomes" id="UP001595961">
    <property type="component" value="Unassembled WGS sequence"/>
</dbReference>
<comment type="caution">
    <text evidence="4">The sequence shown here is derived from an EMBL/GenBank/DDBJ whole genome shotgun (WGS) entry which is preliminary data.</text>
</comment>
<dbReference type="NCBIfam" id="TIGR01845">
    <property type="entry name" value="outer_NodT"/>
    <property type="match status" value="1"/>
</dbReference>
<evidence type="ECO:0000256" key="3">
    <source>
        <dbReference type="SAM" id="MobiDB-lite"/>
    </source>
</evidence>
<feature type="region of interest" description="Disordered" evidence="3">
    <location>
        <begin position="479"/>
        <end position="498"/>
    </location>
</feature>
<evidence type="ECO:0000313" key="5">
    <source>
        <dbReference type="Proteomes" id="UP001595961"/>
    </source>
</evidence>
<protein>
    <submittedName>
        <fullName evidence="4">Efflux transporter outer membrane subunit</fullName>
    </submittedName>
</protein>
<keyword evidence="2" id="KW-0812">Transmembrane</keyword>
<feature type="signal peptide" evidence="2">
    <location>
        <begin position="1"/>
        <end position="22"/>
    </location>
</feature>
<evidence type="ECO:0000256" key="1">
    <source>
        <dbReference type="ARBA" id="ARBA00007613"/>
    </source>
</evidence>
<reference evidence="5" key="1">
    <citation type="journal article" date="2019" name="Int. J. Syst. Evol. Microbiol.">
        <title>The Global Catalogue of Microorganisms (GCM) 10K type strain sequencing project: providing services to taxonomists for standard genome sequencing and annotation.</title>
        <authorList>
            <consortium name="The Broad Institute Genomics Platform"/>
            <consortium name="The Broad Institute Genome Sequencing Center for Infectious Disease"/>
            <person name="Wu L."/>
            <person name="Ma J."/>
        </authorList>
    </citation>
    <scope>NUCLEOTIDE SEQUENCE [LARGE SCALE GENOMIC DNA]</scope>
    <source>
        <strain evidence="5">CCM 4481</strain>
    </source>
</reference>
<feature type="region of interest" description="Disordered" evidence="3">
    <location>
        <begin position="123"/>
        <end position="142"/>
    </location>
</feature>
<comment type="subcellular location">
    <subcellularLocation>
        <location evidence="2">Cell outer membrane</location>
        <topology evidence="2">Lipid-anchor</topology>
    </subcellularLocation>
</comment>
<dbReference type="Gene3D" id="1.20.1600.10">
    <property type="entry name" value="Outer membrane efflux proteins (OEP)"/>
    <property type="match status" value="1"/>
</dbReference>
<keyword evidence="5" id="KW-1185">Reference proteome</keyword>
<comment type="similarity">
    <text evidence="1 2">Belongs to the outer membrane factor (OMF) (TC 1.B.17) family.</text>
</comment>
<evidence type="ECO:0000256" key="2">
    <source>
        <dbReference type="RuleBase" id="RU362097"/>
    </source>
</evidence>
<dbReference type="SUPFAM" id="SSF56954">
    <property type="entry name" value="Outer membrane efflux proteins (OEP)"/>
    <property type="match status" value="1"/>
</dbReference>
<dbReference type="Pfam" id="PF02321">
    <property type="entry name" value="OEP"/>
    <property type="match status" value="2"/>
</dbReference>
<dbReference type="RefSeq" id="WP_266148583.1">
    <property type="nucleotide sequence ID" value="NZ_CP064028.1"/>
</dbReference>
<accession>A0ABV9C5R5</accession>
<keyword evidence="2" id="KW-1134">Transmembrane beta strand</keyword>
<dbReference type="EMBL" id="JBHSGA010000018">
    <property type="protein sequence ID" value="MFC4528083.1"/>
    <property type="molecule type" value="Genomic_DNA"/>
</dbReference>
<feature type="chain" id="PRO_5044969359" evidence="2">
    <location>
        <begin position="23"/>
        <end position="498"/>
    </location>
</feature>
<keyword evidence="2" id="KW-0564">Palmitate</keyword>
<proteinExistence type="inferred from homology"/>
<evidence type="ECO:0000313" key="4">
    <source>
        <dbReference type="EMBL" id="MFC4528083.1"/>
    </source>
</evidence>
<dbReference type="InterPro" id="IPR010131">
    <property type="entry name" value="MdtP/NodT-like"/>
</dbReference>
<name>A0ABV9C5R5_9GAMM</name>